<gene>
    <name evidence="1" type="ORF">P691DRAFT_791132</name>
</gene>
<dbReference type="EMBL" id="MU151131">
    <property type="protein sequence ID" value="KAF9449406.1"/>
    <property type="molecule type" value="Genomic_DNA"/>
</dbReference>
<dbReference type="Proteomes" id="UP000807342">
    <property type="component" value="Unassembled WGS sequence"/>
</dbReference>
<dbReference type="AlphaFoldDB" id="A0A9P6C2B7"/>
<reference evidence="1" key="1">
    <citation type="submission" date="2020-11" db="EMBL/GenBank/DDBJ databases">
        <authorList>
            <consortium name="DOE Joint Genome Institute"/>
            <person name="Ahrendt S."/>
            <person name="Riley R."/>
            <person name="Andreopoulos W."/>
            <person name="Labutti K."/>
            <person name="Pangilinan J."/>
            <person name="Ruiz-Duenas F.J."/>
            <person name="Barrasa J.M."/>
            <person name="Sanchez-Garcia M."/>
            <person name="Camarero S."/>
            <person name="Miyauchi S."/>
            <person name="Serrano A."/>
            <person name="Linde D."/>
            <person name="Babiker R."/>
            <person name="Drula E."/>
            <person name="Ayuso-Fernandez I."/>
            <person name="Pacheco R."/>
            <person name="Padilla G."/>
            <person name="Ferreira P."/>
            <person name="Barriuso J."/>
            <person name="Kellner H."/>
            <person name="Castanera R."/>
            <person name="Alfaro M."/>
            <person name="Ramirez L."/>
            <person name="Pisabarro A.G."/>
            <person name="Kuo A."/>
            <person name="Tritt A."/>
            <person name="Lipzen A."/>
            <person name="He G."/>
            <person name="Yan M."/>
            <person name="Ng V."/>
            <person name="Cullen D."/>
            <person name="Martin F."/>
            <person name="Rosso M.-N."/>
            <person name="Henrissat B."/>
            <person name="Hibbett D."/>
            <person name="Martinez A.T."/>
            <person name="Grigoriev I.V."/>
        </authorList>
    </citation>
    <scope>NUCLEOTIDE SEQUENCE</scope>
    <source>
        <strain evidence="1">MF-IS2</strain>
    </source>
</reference>
<dbReference type="OrthoDB" id="3023006at2759"/>
<comment type="caution">
    <text evidence="1">The sequence shown here is derived from an EMBL/GenBank/DDBJ whole genome shotgun (WGS) entry which is preliminary data.</text>
</comment>
<protein>
    <recommendedName>
        <fullName evidence="3">F-box domain-containing protein</fullName>
    </recommendedName>
</protein>
<evidence type="ECO:0000313" key="1">
    <source>
        <dbReference type="EMBL" id="KAF9449406.1"/>
    </source>
</evidence>
<name>A0A9P6C2B7_9AGAR</name>
<evidence type="ECO:0000313" key="2">
    <source>
        <dbReference type="Proteomes" id="UP000807342"/>
    </source>
</evidence>
<keyword evidence="2" id="KW-1185">Reference proteome</keyword>
<organism evidence="1 2">
    <name type="scientific">Macrolepiota fuliginosa MF-IS2</name>
    <dbReference type="NCBI Taxonomy" id="1400762"/>
    <lineage>
        <taxon>Eukaryota</taxon>
        <taxon>Fungi</taxon>
        <taxon>Dikarya</taxon>
        <taxon>Basidiomycota</taxon>
        <taxon>Agaricomycotina</taxon>
        <taxon>Agaricomycetes</taxon>
        <taxon>Agaricomycetidae</taxon>
        <taxon>Agaricales</taxon>
        <taxon>Agaricineae</taxon>
        <taxon>Agaricaceae</taxon>
        <taxon>Macrolepiota</taxon>
    </lineage>
</organism>
<evidence type="ECO:0008006" key="3">
    <source>
        <dbReference type="Google" id="ProtNLM"/>
    </source>
</evidence>
<sequence length="508" mass="56574">MIPNCQGADVLITKPVMPCLKSRADETAYIHGETSRLDDIIQQLHGERAMLLRRLNAVQATTSVFPPETLSLIFQFTCLPSLSANSEVSPFEGADGPIGPNECTARLFHLRLAAVSWLWRQVVHTTPQLWSFISLKATDVTSLLRLHFDNSGSLPLDLTLSGCSGLNMDSYLHTTISEHFVQRNLLRIQSLKVSAPPGAWLFFSHYLTGLVELTLDLVHKPSSLTTASANVIDLVLTNHPHLRKVNLYSGHYAKIELPWATITALNLHGIAADICAGTVVQCHNLAELIFDAKPSQQPYDGSSLSHPVTLRNLHTLKWVYHADSWSRGVLGCLQLPALETLTWVEMYLGPYDEGTVSFLSHLPSTLSSLILLNFSIWCSAESILLDLLPPHVNLESLRLVDSDPDFILRVIHKITPTSCNSFSSLRKLTIKESKNVTGLSGGFECPEFSNGMLEMLEARNRVHPQCPFRVEFIWIDFGWETEDQMHIQGLLDAGARIQVVVKPDYEKD</sequence>
<accession>A0A9P6C2B7</accession>
<proteinExistence type="predicted"/>